<protein>
    <recommendedName>
        <fullName evidence="2">DUF7907 domain-containing protein</fullName>
    </recommendedName>
</protein>
<gene>
    <name evidence="3" type="ORF">Dda_9379</name>
</gene>
<sequence length="194" mass="21606">MIFSKFLLAILVTAASATVSPIGEEFYLKETLNMPREYRRGYNELRLAPSLPLDATTWGVIGYKKEDDAVLYRVFIDPDGGYLIWQRGADGEKWGTHLPACTDGQLWMPVELVMGNGDAGFSLETVPDVGQRLTTSNPAFTNWMICDGNRGKAQLFWRCTSDLNLPRCCGNVNIWHQGITPEPPVTPPLGRRVA</sequence>
<dbReference type="AlphaFoldDB" id="A0AAD6IPF3"/>
<feature type="signal peptide" evidence="1">
    <location>
        <begin position="1"/>
        <end position="17"/>
    </location>
</feature>
<name>A0AAD6IPF3_DREDA</name>
<evidence type="ECO:0000256" key="1">
    <source>
        <dbReference type="SAM" id="SignalP"/>
    </source>
</evidence>
<accession>A0AAD6IPF3</accession>
<dbReference type="Pfam" id="PF25484">
    <property type="entry name" value="DUF7907"/>
    <property type="match status" value="1"/>
</dbReference>
<evidence type="ECO:0000259" key="2">
    <source>
        <dbReference type="Pfam" id="PF25484"/>
    </source>
</evidence>
<evidence type="ECO:0000313" key="4">
    <source>
        <dbReference type="Proteomes" id="UP001221413"/>
    </source>
</evidence>
<proteinExistence type="predicted"/>
<organism evidence="3 4">
    <name type="scientific">Drechslerella dactyloides</name>
    <name type="common">Nematode-trapping fungus</name>
    <name type="synonym">Arthrobotrys dactyloides</name>
    <dbReference type="NCBI Taxonomy" id="74499"/>
    <lineage>
        <taxon>Eukaryota</taxon>
        <taxon>Fungi</taxon>
        <taxon>Dikarya</taxon>
        <taxon>Ascomycota</taxon>
        <taxon>Pezizomycotina</taxon>
        <taxon>Orbiliomycetes</taxon>
        <taxon>Orbiliales</taxon>
        <taxon>Orbiliaceae</taxon>
        <taxon>Drechslerella</taxon>
    </lineage>
</organism>
<dbReference type="InterPro" id="IPR057229">
    <property type="entry name" value="DUF7907"/>
</dbReference>
<feature type="domain" description="DUF7907" evidence="2">
    <location>
        <begin position="89"/>
        <end position="175"/>
    </location>
</feature>
<keyword evidence="1" id="KW-0732">Signal</keyword>
<evidence type="ECO:0000313" key="3">
    <source>
        <dbReference type="EMBL" id="KAJ6255920.1"/>
    </source>
</evidence>
<comment type="caution">
    <text evidence="3">The sequence shown here is derived from an EMBL/GenBank/DDBJ whole genome shotgun (WGS) entry which is preliminary data.</text>
</comment>
<reference evidence="3" key="1">
    <citation type="submission" date="2023-01" db="EMBL/GenBank/DDBJ databases">
        <title>The chitinases involved in constricting ring structure development in the nematode-trapping fungus Drechslerella dactyloides.</title>
        <authorList>
            <person name="Wang R."/>
            <person name="Zhang L."/>
            <person name="Tang P."/>
            <person name="Li S."/>
            <person name="Liang L."/>
        </authorList>
    </citation>
    <scope>NUCLEOTIDE SEQUENCE</scope>
    <source>
        <strain evidence="3">YMF1.00031</strain>
    </source>
</reference>
<keyword evidence="4" id="KW-1185">Reference proteome</keyword>
<dbReference type="EMBL" id="JAQGDS010000017">
    <property type="protein sequence ID" value="KAJ6255920.1"/>
    <property type="molecule type" value="Genomic_DNA"/>
</dbReference>
<dbReference type="Proteomes" id="UP001221413">
    <property type="component" value="Unassembled WGS sequence"/>
</dbReference>
<feature type="chain" id="PRO_5042122851" description="DUF7907 domain-containing protein" evidence="1">
    <location>
        <begin position="18"/>
        <end position="194"/>
    </location>
</feature>